<evidence type="ECO:0000259" key="1">
    <source>
        <dbReference type="Pfam" id="PF00156"/>
    </source>
</evidence>
<dbReference type="CDD" id="cd06223">
    <property type="entry name" value="PRTases_typeI"/>
    <property type="match status" value="1"/>
</dbReference>
<protein>
    <submittedName>
        <fullName evidence="2">Bifunctional pyr operon transcriptional regulator/uracil phosphoribosyltransferase PyrR</fullName>
        <ecNumber evidence="2">2.4.2.9</ecNumber>
    </submittedName>
</protein>
<dbReference type="PANTHER" id="PTHR11608">
    <property type="entry name" value="BIFUNCTIONAL PROTEIN PYRR"/>
    <property type="match status" value="1"/>
</dbReference>
<organism evidence="2 3">
    <name type="scientific">Parathalassolituus penaei</name>
    <dbReference type="NCBI Taxonomy" id="2997323"/>
    <lineage>
        <taxon>Bacteria</taxon>
        <taxon>Pseudomonadati</taxon>
        <taxon>Pseudomonadota</taxon>
        <taxon>Gammaproteobacteria</taxon>
        <taxon>Oceanospirillales</taxon>
        <taxon>Oceanospirillaceae</taxon>
        <taxon>Parathalassolituus</taxon>
    </lineage>
</organism>
<dbReference type="NCBIfam" id="NF003545">
    <property type="entry name" value="PRK05205.1-1"/>
    <property type="match status" value="1"/>
</dbReference>
<keyword evidence="2" id="KW-0328">Glycosyltransferase</keyword>
<proteinExistence type="predicted"/>
<dbReference type="Proteomes" id="UP001150830">
    <property type="component" value="Unassembled WGS sequence"/>
</dbReference>
<keyword evidence="2" id="KW-0808">Transferase</keyword>
<gene>
    <name evidence="2" type="primary">pyrR</name>
    <name evidence="2" type="ORF">OUO13_11365</name>
</gene>
<reference evidence="2" key="1">
    <citation type="submission" date="2022-11" db="EMBL/GenBank/DDBJ databases">
        <title>Parathalassolutuus dongxingensis gen. nov., sp. nov., a novel member of family Oceanospirillaceae isolated from a coastal shrimp pond in Guangxi, China.</title>
        <authorList>
            <person name="Chen H."/>
        </authorList>
    </citation>
    <scope>NUCLEOTIDE SEQUENCE</scope>
    <source>
        <strain evidence="2">G-43</strain>
    </source>
</reference>
<dbReference type="EC" id="2.4.2.9" evidence="2"/>
<dbReference type="Pfam" id="PF00156">
    <property type="entry name" value="Pribosyltran"/>
    <property type="match status" value="1"/>
</dbReference>
<dbReference type="GO" id="GO:0004845">
    <property type="term" value="F:uracil phosphoribosyltransferase activity"/>
    <property type="evidence" value="ECO:0007669"/>
    <property type="project" value="UniProtKB-EC"/>
</dbReference>
<comment type="caution">
    <text evidence="2">The sequence shown here is derived from an EMBL/GenBank/DDBJ whole genome shotgun (WGS) entry which is preliminary data.</text>
</comment>
<dbReference type="RefSeq" id="WP_283174000.1">
    <property type="nucleotide sequence ID" value="NZ_JAPNOA010000028.1"/>
</dbReference>
<feature type="domain" description="Phosphoribosyltransferase" evidence="1">
    <location>
        <begin position="5"/>
        <end position="133"/>
    </location>
</feature>
<dbReference type="InterPro" id="IPR029057">
    <property type="entry name" value="PRTase-like"/>
</dbReference>
<dbReference type="Gene3D" id="3.40.50.2020">
    <property type="match status" value="1"/>
</dbReference>
<accession>A0A9X3EEL5</accession>
<evidence type="ECO:0000313" key="3">
    <source>
        <dbReference type="Proteomes" id="UP001150830"/>
    </source>
</evidence>
<dbReference type="PANTHER" id="PTHR11608:SF0">
    <property type="entry name" value="BIFUNCTIONAL PROTEIN PYRR"/>
    <property type="match status" value="1"/>
</dbReference>
<evidence type="ECO:0000313" key="2">
    <source>
        <dbReference type="EMBL" id="MCY0965790.1"/>
    </source>
</evidence>
<dbReference type="InterPro" id="IPR050137">
    <property type="entry name" value="PyrR_bifunctional"/>
</dbReference>
<name>A0A9X3EEL5_9GAMM</name>
<keyword evidence="3" id="KW-1185">Reference proteome</keyword>
<dbReference type="AlphaFoldDB" id="A0A9X3EEL5"/>
<sequence length="164" mass="17992">MTLPDMNQVCEQLAQQLKSYLSDRNISAPVMVGIRTGGVWVAEHLHKRLELTDPLGSVDISFYRDDFTRSGLHPQAASSDLPDSIEGRDVILVDDVIMSGRTVRAAMNELFDYGRPASVTLVALVDIGRRELPLQPDLCGLVLDLEPGQLVKLSGPDPLELTLL</sequence>
<dbReference type="EMBL" id="JAPNOA010000028">
    <property type="protein sequence ID" value="MCY0965790.1"/>
    <property type="molecule type" value="Genomic_DNA"/>
</dbReference>
<dbReference type="InterPro" id="IPR000836">
    <property type="entry name" value="PRTase_dom"/>
</dbReference>
<dbReference type="SUPFAM" id="SSF53271">
    <property type="entry name" value="PRTase-like"/>
    <property type="match status" value="1"/>
</dbReference>